<feature type="transmembrane region" description="Helical" evidence="1">
    <location>
        <begin position="369"/>
        <end position="389"/>
    </location>
</feature>
<organism evidence="2 3">
    <name type="scientific">Dentipellis fragilis</name>
    <dbReference type="NCBI Taxonomy" id="205917"/>
    <lineage>
        <taxon>Eukaryota</taxon>
        <taxon>Fungi</taxon>
        <taxon>Dikarya</taxon>
        <taxon>Basidiomycota</taxon>
        <taxon>Agaricomycotina</taxon>
        <taxon>Agaricomycetes</taxon>
        <taxon>Russulales</taxon>
        <taxon>Hericiaceae</taxon>
        <taxon>Dentipellis</taxon>
    </lineage>
</organism>
<keyword evidence="3" id="KW-1185">Reference proteome</keyword>
<feature type="transmembrane region" description="Helical" evidence="1">
    <location>
        <begin position="342"/>
        <end position="362"/>
    </location>
</feature>
<dbReference type="OrthoDB" id="2684482at2759"/>
<sequence length="484" mass="53967">MGELTTTSALGRLSSPVASRQTGAGLISLSLLNSAGLGNAMMTFNDKIWIHVKAASFLISVDGDWNTIVGGIVKQGNLPRGQFVDYSGRNGNYGLRLCTGVPVVGRVDTCHPLYTSDLSDTTPSSRNFSSLDWMLPHGGDSQRLTIQGSLGEQGNPVIVSQSNNAGRLQFSIREEIALVVSQFWFFGLSLFAIIFESPPHLLALVIGRSLAAGWSTYALWRNGNFADRVQHLVGNSGTPCNLDIFPPYFQTRNAIADIVLHFVALAIFLPLSWRLLKLYDTLTFSRVGPPKKILTIYRYFLVVFVGLQLAVFFLVVAMSLWVDQLINGVIAAISSHTTIYQALFIFTTVTLLPWISLGWFSVRRERKYMMLAFISIGAIYVCAWSLMFYSQVYRFTWVDWPFFGCMTIISFIVVVISGAFGIVCRLQFGHGLLDYLQTEKSLARTDFEPDVFYHETEKEWTKADEENPDRITLPVLLSQTPGRV</sequence>
<evidence type="ECO:0000256" key="1">
    <source>
        <dbReference type="SAM" id="Phobius"/>
    </source>
</evidence>
<name>A0A4Y9ZAI4_9AGAM</name>
<keyword evidence="1" id="KW-0812">Transmembrane</keyword>
<reference evidence="2 3" key="1">
    <citation type="submission" date="2019-02" db="EMBL/GenBank/DDBJ databases">
        <title>Genome sequencing of the rare red list fungi Dentipellis fragilis.</title>
        <authorList>
            <person name="Buettner E."/>
            <person name="Kellner H."/>
        </authorList>
    </citation>
    <scope>NUCLEOTIDE SEQUENCE [LARGE SCALE GENOMIC DNA]</scope>
    <source>
        <strain evidence="2 3">DSM 105465</strain>
    </source>
</reference>
<accession>A0A4Y9ZAI4</accession>
<keyword evidence="1" id="KW-1133">Transmembrane helix</keyword>
<dbReference type="GO" id="GO:0005794">
    <property type="term" value="C:Golgi apparatus"/>
    <property type="evidence" value="ECO:0007669"/>
    <property type="project" value="TreeGrafter"/>
</dbReference>
<feature type="transmembrane region" description="Helical" evidence="1">
    <location>
        <begin position="401"/>
        <end position="423"/>
    </location>
</feature>
<keyword evidence="1" id="KW-0472">Membrane</keyword>
<feature type="transmembrane region" description="Helical" evidence="1">
    <location>
        <begin position="258"/>
        <end position="276"/>
    </location>
</feature>
<evidence type="ECO:0000313" key="3">
    <source>
        <dbReference type="Proteomes" id="UP000298327"/>
    </source>
</evidence>
<comment type="caution">
    <text evidence="2">The sequence shown here is derived from an EMBL/GenBank/DDBJ whole genome shotgun (WGS) entry which is preliminary data.</text>
</comment>
<feature type="transmembrane region" description="Helical" evidence="1">
    <location>
        <begin position="296"/>
        <end position="322"/>
    </location>
</feature>
<gene>
    <name evidence="2" type="ORF">EVG20_g2187</name>
</gene>
<protein>
    <submittedName>
        <fullName evidence="2">Uncharacterized protein</fullName>
    </submittedName>
</protein>
<dbReference type="InterPro" id="IPR040410">
    <property type="entry name" value="UPF0658_Golgi"/>
</dbReference>
<dbReference type="PANTHER" id="PTHR34391">
    <property type="entry name" value="UPF0658 GOLGI APPARATUS MEMBRANE PROTEIN C1952.10C-RELATED"/>
    <property type="match status" value="1"/>
</dbReference>
<proteinExistence type="predicted"/>
<evidence type="ECO:0000313" key="2">
    <source>
        <dbReference type="EMBL" id="TFY70818.1"/>
    </source>
</evidence>
<dbReference type="Proteomes" id="UP000298327">
    <property type="component" value="Unassembled WGS sequence"/>
</dbReference>
<feature type="transmembrane region" description="Helical" evidence="1">
    <location>
        <begin position="176"/>
        <end position="195"/>
    </location>
</feature>
<dbReference type="EMBL" id="SEOQ01000081">
    <property type="protein sequence ID" value="TFY70818.1"/>
    <property type="molecule type" value="Genomic_DNA"/>
</dbReference>
<dbReference type="PANTHER" id="PTHR34391:SF2">
    <property type="entry name" value="TRP C-TERMINAL DOMAIN-CONTAINING PROTEIN"/>
    <property type="match status" value="1"/>
</dbReference>
<dbReference type="AlphaFoldDB" id="A0A4Y9ZAI4"/>